<dbReference type="PANTHER" id="PTHR47217">
    <property type="entry name" value="GLOBIN-LIKE PROTEIN"/>
    <property type="match status" value="1"/>
</dbReference>
<keyword evidence="5" id="KW-0408">Iron</keyword>
<feature type="chain" id="PRO_5003240949" description="Globin domain-containing protein" evidence="7">
    <location>
        <begin position="18"/>
        <end position="208"/>
    </location>
</feature>
<feature type="domain" description="Globin" evidence="8">
    <location>
        <begin position="68"/>
        <end position="208"/>
    </location>
</feature>
<keyword evidence="7" id="KW-0732">Signal</keyword>
<keyword evidence="1 6" id="KW-0813">Transport</keyword>
<gene>
    <name evidence="9" type="ORF">DAPPUDRAFT_223021</name>
</gene>
<keyword evidence="3 6" id="KW-0561">Oxygen transport</keyword>
<dbReference type="InterPro" id="IPR000971">
    <property type="entry name" value="Globin"/>
</dbReference>
<dbReference type="InParanoid" id="E9G846"/>
<dbReference type="InterPro" id="IPR012292">
    <property type="entry name" value="Globin/Proto"/>
</dbReference>
<dbReference type="GO" id="GO:0046872">
    <property type="term" value="F:metal ion binding"/>
    <property type="evidence" value="ECO:0007669"/>
    <property type="project" value="UniProtKB-KW"/>
</dbReference>
<dbReference type="SUPFAM" id="SSF46458">
    <property type="entry name" value="Globin-like"/>
    <property type="match status" value="1"/>
</dbReference>
<dbReference type="CDD" id="cd01040">
    <property type="entry name" value="Mb-like"/>
    <property type="match status" value="1"/>
</dbReference>
<dbReference type="EMBL" id="GL732535">
    <property type="protein sequence ID" value="EFX83911.1"/>
    <property type="molecule type" value="Genomic_DNA"/>
</dbReference>
<comment type="similarity">
    <text evidence="6">Belongs to the globin family.</text>
</comment>
<evidence type="ECO:0000256" key="4">
    <source>
        <dbReference type="ARBA" id="ARBA00022723"/>
    </source>
</evidence>
<accession>E9G846</accession>
<dbReference type="Gene3D" id="1.10.490.10">
    <property type="entry name" value="Globins"/>
    <property type="match status" value="1"/>
</dbReference>
<protein>
    <recommendedName>
        <fullName evidence="8">Globin domain-containing protein</fullName>
    </recommendedName>
</protein>
<evidence type="ECO:0000256" key="1">
    <source>
        <dbReference type="ARBA" id="ARBA00022448"/>
    </source>
</evidence>
<evidence type="ECO:0000313" key="10">
    <source>
        <dbReference type="Proteomes" id="UP000000305"/>
    </source>
</evidence>
<dbReference type="InterPro" id="IPR009050">
    <property type="entry name" value="Globin-like_sf"/>
</dbReference>
<dbReference type="InterPro" id="IPR044399">
    <property type="entry name" value="Mb-like_M"/>
</dbReference>
<dbReference type="PhylomeDB" id="E9G846"/>
<evidence type="ECO:0000256" key="6">
    <source>
        <dbReference type="RuleBase" id="RU000356"/>
    </source>
</evidence>
<dbReference type="OrthoDB" id="436496at2759"/>
<evidence type="ECO:0000256" key="3">
    <source>
        <dbReference type="ARBA" id="ARBA00022621"/>
    </source>
</evidence>
<dbReference type="PROSITE" id="PS01033">
    <property type="entry name" value="GLOBIN"/>
    <property type="match status" value="1"/>
</dbReference>
<evidence type="ECO:0000256" key="7">
    <source>
        <dbReference type="SAM" id="SignalP"/>
    </source>
</evidence>
<dbReference type="GO" id="GO:0020037">
    <property type="term" value="F:heme binding"/>
    <property type="evidence" value="ECO:0007669"/>
    <property type="project" value="InterPro"/>
</dbReference>
<dbReference type="Pfam" id="PF00042">
    <property type="entry name" value="Globin"/>
    <property type="match status" value="1"/>
</dbReference>
<reference evidence="9 10" key="1">
    <citation type="journal article" date="2011" name="Science">
        <title>The ecoresponsive genome of Daphnia pulex.</title>
        <authorList>
            <person name="Colbourne J.K."/>
            <person name="Pfrender M.E."/>
            <person name="Gilbert D."/>
            <person name="Thomas W.K."/>
            <person name="Tucker A."/>
            <person name="Oakley T.H."/>
            <person name="Tokishita S."/>
            <person name="Aerts A."/>
            <person name="Arnold G.J."/>
            <person name="Basu M.K."/>
            <person name="Bauer D.J."/>
            <person name="Caceres C.E."/>
            <person name="Carmel L."/>
            <person name="Casola C."/>
            <person name="Choi J.H."/>
            <person name="Detter J.C."/>
            <person name="Dong Q."/>
            <person name="Dusheyko S."/>
            <person name="Eads B.D."/>
            <person name="Frohlich T."/>
            <person name="Geiler-Samerotte K.A."/>
            <person name="Gerlach D."/>
            <person name="Hatcher P."/>
            <person name="Jogdeo S."/>
            <person name="Krijgsveld J."/>
            <person name="Kriventseva E.V."/>
            <person name="Kultz D."/>
            <person name="Laforsch C."/>
            <person name="Lindquist E."/>
            <person name="Lopez J."/>
            <person name="Manak J.R."/>
            <person name="Muller J."/>
            <person name="Pangilinan J."/>
            <person name="Patwardhan R.P."/>
            <person name="Pitluck S."/>
            <person name="Pritham E.J."/>
            <person name="Rechtsteiner A."/>
            <person name="Rho M."/>
            <person name="Rogozin I.B."/>
            <person name="Sakarya O."/>
            <person name="Salamov A."/>
            <person name="Schaack S."/>
            <person name="Shapiro H."/>
            <person name="Shiga Y."/>
            <person name="Skalitzky C."/>
            <person name="Smith Z."/>
            <person name="Souvorov A."/>
            <person name="Sung W."/>
            <person name="Tang Z."/>
            <person name="Tsuchiya D."/>
            <person name="Tu H."/>
            <person name="Vos H."/>
            <person name="Wang M."/>
            <person name="Wolf Y.I."/>
            <person name="Yamagata H."/>
            <person name="Yamada T."/>
            <person name="Ye Y."/>
            <person name="Shaw J.R."/>
            <person name="Andrews J."/>
            <person name="Crease T.J."/>
            <person name="Tang H."/>
            <person name="Lucas S.M."/>
            <person name="Robertson H.M."/>
            <person name="Bork P."/>
            <person name="Koonin E.V."/>
            <person name="Zdobnov E.M."/>
            <person name="Grigoriev I.V."/>
            <person name="Lynch M."/>
            <person name="Boore J.L."/>
        </authorList>
    </citation>
    <scope>NUCLEOTIDE SEQUENCE [LARGE SCALE GENOMIC DNA]</scope>
</reference>
<keyword evidence="4" id="KW-0479">Metal-binding</keyword>
<dbReference type="Proteomes" id="UP000000305">
    <property type="component" value="Unassembled WGS sequence"/>
</dbReference>
<name>E9G846_DAPPU</name>
<dbReference type="AlphaFoldDB" id="E9G846"/>
<sequence length="208" mass="23452">MSMFILVLCAVLSLSAGQSILFKEGTQGPFIATTTVTTTFDFNPAGVPRARSSACDRTHYDSDKKYGSLSQMDVDIIVNSWNILKKRGNFAPKVFIRYFKAKPESQKLFPAIANVSITDLPTNPDFLNSAFTCVNSLNYLIPFLKYDHPERCPSFPKQIKDNYNEVDVKKLGSIWMMAMQEEMGSDFTNDVRDAWKKAVMAVIEYVSK</sequence>
<keyword evidence="10" id="KW-1185">Reference proteome</keyword>
<dbReference type="GO" id="GO:0005344">
    <property type="term" value="F:oxygen carrier activity"/>
    <property type="evidence" value="ECO:0007669"/>
    <property type="project" value="UniProtKB-KW"/>
</dbReference>
<evidence type="ECO:0000313" key="9">
    <source>
        <dbReference type="EMBL" id="EFX83911.1"/>
    </source>
</evidence>
<dbReference type="HOGENOM" id="CLU_114678_0_0_1"/>
<dbReference type="GO" id="GO:0019825">
    <property type="term" value="F:oxygen binding"/>
    <property type="evidence" value="ECO:0007669"/>
    <property type="project" value="InterPro"/>
</dbReference>
<dbReference type="PANTHER" id="PTHR47217:SF1">
    <property type="entry name" value="GLOBIN-LIKE PROTEIN"/>
    <property type="match status" value="1"/>
</dbReference>
<keyword evidence="2 6" id="KW-0349">Heme</keyword>
<evidence type="ECO:0000256" key="5">
    <source>
        <dbReference type="ARBA" id="ARBA00023004"/>
    </source>
</evidence>
<evidence type="ECO:0000256" key="2">
    <source>
        <dbReference type="ARBA" id="ARBA00022617"/>
    </source>
</evidence>
<feature type="signal peptide" evidence="7">
    <location>
        <begin position="1"/>
        <end position="17"/>
    </location>
</feature>
<proteinExistence type="inferred from homology"/>
<organism evidence="9 10">
    <name type="scientific">Daphnia pulex</name>
    <name type="common">Water flea</name>
    <dbReference type="NCBI Taxonomy" id="6669"/>
    <lineage>
        <taxon>Eukaryota</taxon>
        <taxon>Metazoa</taxon>
        <taxon>Ecdysozoa</taxon>
        <taxon>Arthropoda</taxon>
        <taxon>Crustacea</taxon>
        <taxon>Branchiopoda</taxon>
        <taxon>Diplostraca</taxon>
        <taxon>Cladocera</taxon>
        <taxon>Anomopoda</taxon>
        <taxon>Daphniidae</taxon>
        <taxon>Daphnia</taxon>
    </lineage>
</organism>
<dbReference type="KEGG" id="dpx:DAPPUDRAFT_223021"/>
<evidence type="ECO:0000259" key="8">
    <source>
        <dbReference type="PROSITE" id="PS01033"/>
    </source>
</evidence>